<feature type="region of interest" description="Disordered" evidence="1">
    <location>
        <begin position="350"/>
        <end position="388"/>
    </location>
</feature>
<reference evidence="2" key="1">
    <citation type="submission" date="2022-07" db="EMBL/GenBank/DDBJ databases">
        <title>Fungi with potential for degradation of polypropylene.</title>
        <authorList>
            <person name="Gostincar C."/>
        </authorList>
    </citation>
    <scope>NUCLEOTIDE SEQUENCE</scope>
    <source>
        <strain evidence="2">EXF-13287</strain>
    </source>
</reference>
<feature type="region of interest" description="Disordered" evidence="1">
    <location>
        <begin position="395"/>
        <end position="414"/>
    </location>
</feature>
<feature type="compositionally biased region" description="Acidic residues" evidence="1">
    <location>
        <begin position="395"/>
        <end position="405"/>
    </location>
</feature>
<feature type="compositionally biased region" description="Basic and acidic residues" evidence="1">
    <location>
        <begin position="199"/>
        <end position="215"/>
    </location>
</feature>
<feature type="compositionally biased region" description="Polar residues" evidence="1">
    <location>
        <begin position="90"/>
        <end position="100"/>
    </location>
</feature>
<gene>
    <name evidence="2" type="ORF">NKR19_g7301</name>
</gene>
<dbReference type="AlphaFoldDB" id="A0AA38RBT8"/>
<keyword evidence="3" id="KW-1185">Reference proteome</keyword>
<feature type="region of interest" description="Disordered" evidence="1">
    <location>
        <begin position="1"/>
        <end position="100"/>
    </location>
</feature>
<comment type="caution">
    <text evidence="2">The sequence shown here is derived from an EMBL/GenBank/DDBJ whole genome shotgun (WGS) entry which is preliminary data.</text>
</comment>
<evidence type="ECO:0000256" key="1">
    <source>
        <dbReference type="SAM" id="MobiDB-lite"/>
    </source>
</evidence>
<name>A0AA38RBT8_9PEZI</name>
<evidence type="ECO:0000313" key="3">
    <source>
        <dbReference type="Proteomes" id="UP001174691"/>
    </source>
</evidence>
<dbReference type="EMBL" id="JANBVN010000125">
    <property type="protein sequence ID" value="KAJ9142236.1"/>
    <property type="molecule type" value="Genomic_DNA"/>
</dbReference>
<accession>A0AA38RBT8</accession>
<sequence>MDRKEGPPVSPASDRILDRKIESRALPSGFSSNLGRKAPAGDKAGAGKSVKAIVDWLEKTTSSPETPEPRTQDAQDIAKNAEGLFLPPNHTESNLVQAGKPGTTTASVLFRPKTSPTHPEEYSLTLLGYKSYFNNRPLARCLDDGEPAFTPAAKSTPIAAASASSCYSTQKLDSVMATLMEMRNETDPGSPTPLGRSSLKHESRIRESHRDDIAPKVETSTASGTPDPKSALDSQATPRRWPKSTVVSLSPSPPPPPAPTRTPPPIPSMQPRSPAITENTPEPGLPPHVLAHLVASLQAGKDINNLGPTPVSEEGGDRMEPQVPDLEVDQLPEHFPPLPMLQKVNTQQSHHSSKNSAGHSYAFAGGRSHKASLTSTGSAGSRRLTTEEKMSEVDEFFGSDGDDDGGGSLAAPDPVAGSFFSAQGLVDGMAVGFDPLVKDPRHMTD</sequence>
<proteinExistence type="predicted"/>
<dbReference type="Proteomes" id="UP001174691">
    <property type="component" value="Unassembled WGS sequence"/>
</dbReference>
<feature type="compositionally biased region" description="Pro residues" evidence="1">
    <location>
        <begin position="251"/>
        <end position="268"/>
    </location>
</feature>
<protein>
    <submittedName>
        <fullName evidence="2">Uncharacterized protein</fullName>
    </submittedName>
</protein>
<feature type="compositionally biased region" description="Low complexity" evidence="1">
    <location>
        <begin position="35"/>
        <end position="48"/>
    </location>
</feature>
<feature type="region of interest" description="Disordered" evidence="1">
    <location>
        <begin position="183"/>
        <end position="287"/>
    </location>
</feature>
<organism evidence="2 3">
    <name type="scientific">Coniochaeta hoffmannii</name>
    <dbReference type="NCBI Taxonomy" id="91930"/>
    <lineage>
        <taxon>Eukaryota</taxon>
        <taxon>Fungi</taxon>
        <taxon>Dikarya</taxon>
        <taxon>Ascomycota</taxon>
        <taxon>Pezizomycotina</taxon>
        <taxon>Sordariomycetes</taxon>
        <taxon>Sordariomycetidae</taxon>
        <taxon>Coniochaetales</taxon>
        <taxon>Coniochaetaceae</taxon>
        <taxon>Coniochaeta</taxon>
    </lineage>
</organism>
<evidence type="ECO:0000313" key="2">
    <source>
        <dbReference type="EMBL" id="KAJ9142236.1"/>
    </source>
</evidence>